<dbReference type="PANTHER" id="PTHR15272:SF0">
    <property type="entry name" value="CHROMATIN ASSEMBLY FACTOR 1 SUBUNIT A"/>
    <property type="match status" value="1"/>
</dbReference>
<dbReference type="Pfam" id="PF15539">
    <property type="entry name" value="CAF1-p150_C2"/>
    <property type="match status" value="1"/>
</dbReference>
<evidence type="ECO:0000259" key="6">
    <source>
        <dbReference type="Pfam" id="PF12253"/>
    </source>
</evidence>
<organism evidence="8 9">
    <name type="scientific">Daphnia magna</name>
    <dbReference type="NCBI Taxonomy" id="35525"/>
    <lineage>
        <taxon>Eukaryota</taxon>
        <taxon>Metazoa</taxon>
        <taxon>Ecdysozoa</taxon>
        <taxon>Arthropoda</taxon>
        <taxon>Crustacea</taxon>
        <taxon>Branchiopoda</taxon>
        <taxon>Diplostraca</taxon>
        <taxon>Cladocera</taxon>
        <taxon>Anomopoda</taxon>
        <taxon>Daphniidae</taxon>
        <taxon>Daphnia</taxon>
    </lineage>
</organism>
<keyword evidence="9" id="KW-1185">Reference proteome</keyword>
<evidence type="ECO:0000256" key="1">
    <source>
        <dbReference type="ARBA" id="ARBA00004123"/>
    </source>
</evidence>
<dbReference type="GO" id="GO:0006334">
    <property type="term" value="P:nucleosome assembly"/>
    <property type="evidence" value="ECO:0007669"/>
    <property type="project" value="TreeGrafter"/>
</dbReference>
<evidence type="ECO:0000256" key="3">
    <source>
        <dbReference type="ARBA" id="ARBA00023204"/>
    </source>
</evidence>
<dbReference type="STRING" id="35525.A0A162DEU8"/>
<keyword evidence="3" id="KW-0234">DNA repair</keyword>
<feature type="compositionally biased region" description="Polar residues" evidence="5">
    <location>
        <begin position="123"/>
        <end position="134"/>
    </location>
</feature>
<dbReference type="Proteomes" id="UP000076858">
    <property type="component" value="Unassembled WGS sequence"/>
</dbReference>
<evidence type="ECO:0000256" key="4">
    <source>
        <dbReference type="ARBA" id="ARBA00023242"/>
    </source>
</evidence>
<dbReference type="GO" id="GO:0005634">
    <property type="term" value="C:nucleus"/>
    <property type="evidence" value="ECO:0007669"/>
    <property type="project" value="UniProtKB-SubCell"/>
</dbReference>
<feature type="compositionally biased region" description="Basic and acidic residues" evidence="5">
    <location>
        <begin position="336"/>
        <end position="347"/>
    </location>
</feature>
<name>A0A162DEU8_9CRUS</name>
<dbReference type="GO" id="GO:0033186">
    <property type="term" value="C:CAF-1 complex"/>
    <property type="evidence" value="ECO:0007669"/>
    <property type="project" value="TreeGrafter"/>
</dbReference>
<protein>
    <submittedName>
        <fullName evidence="8">Putative Chromatin assembly factor 1 subunit A-B</fullName>
    </submittedName>
</protein>
<comment type="caution">
    <text evidence="8">The sequence shown here is derived from an EMBL/GenBank/DDBJ whole genome shotgun (WGS) entry which is preliminary data.</text>
</comment>
<feature type="region of interest" description="Disordered" evidence="5">
    <location>
        <begin position="536"/>
        <end position="557"/>
    </location>
</feature>
<dbReference type="OrthoDB" id="79480at2759"/>
<feature type="domain" description="Chromatin assembly factor 1 subunit p150 C-terminal" evidence="7">
    <location>
        <begin position="366"/>
        <end position="565"/>
    </location>
</feature>
<evidence type="ECO:0000313" key="8">
    <source>
        <dbReference type="EMBL" id="KZS10844.1"/>
    </source>
</evidence>
<feature type="domain" description="Chromatin assembly factor 1 subunit A dimerization" evidence="6">
    <location>
        <begin position="242"/>
        <end position="311"/>
    </location>
</feature>
<evidence type="ECO:0000256" key="5">
    <source>
        <dbReference type="SAM" id="MobiDB-lite"/>
    </source>
</evidence>
<reference evidence="8 9" key="1">
    <citation type="submission" date="2016-03" db="EMBL/GenBank/DDBJ databases">
        <title>EvidentialGene: Evidence-directed Construction of Genes on Genomes.</title>
        <authorList>
            <person name="Gilbert D.G."/>
            <person name="Choi J.-H."/>
            <person name="Mockaitis K."/>
            <person name="Colbourne J."/>
            <person name="Pfrender M."/>
        </authorList>
    </citation>
    <scope>NUCLEOTIDE SEQUENCE [LARGE SCALE GENOMIC DNA]</scope>
    <source>
        <strain evidence="8 9">Xinb3</strain>
        <tissue evidence="8">Complete organism</tissue>
    </source>
</reference>
<feature type="compositionally biased region" description="Polar residues" evidence="5">
    <location>
        <begin position="594"/>
        <end position="605"/>
    </location>
</feature>
<dbReference type="EMBL" id="LRGB01001663">
    <property type="protein sequence ID" value="KZS10844.1"/>
    <property type="molecule type" value="Genomic_DNA"/>
</dbReference>
<accession>A0A162DEU8</accession>
<evidence type="ECO:0000313" key="9">
    <source>
        <dbReference type="Proteomes" id="UP000076858"/>
    </source>
</evidence>
<gene>
    <name evidence="8" type="ORF">APZ42_024510</name>
</gene>
<feature type="region of interest" description="Disordered" evidence="5">
    <location>
        <begin position="1"/>
        <end position="26"/>
    </location>
</feature>
<feature type="region of interest" description="Disordered" evidence="5">
    <location>
        <begin position="81"/>
        <end position="138"/>
    </location>
</feature>
<dbReference type="InterPro" id="IPR029105">
    <property type="entry name" value="CAF1-p150_C2"/>
</dbReference>
<feature type="region of interest" description="Disordered" evidence="5">
    <location>
        <begin position="282"/>
        <end position="347"/>
    </location>
</feature>
<dbReference type="Pfam" id="PF12253">
    <property type="entry name" value="CAF1A_dimeriz"/>
    <property type="match status" value="1"/>
</dbReference>
<evidence type="ECO:0000259" key="7">
    <source>
        <dbReference type="Pfam" id="PF15539"/>
    </source>
</evidence>
<comment type="subcellular location">
    <subcellularLocation>
        <location evidence="1">Nucleus</location>
    </subcellularLocation>
</comment>
<proteinExistence type="predicted"/>
<evidence type="ECO:0000256" key="2">
    <source>
        <dbReference type="ARBA" id="ARBA00022763"/>
    </source>
</evidence>
<feature type="compositionally biased region" description="Acidic residues" evidence="5">
    <location>
        <begin position="282"/>
        <end position="317"/>
    </location>
</feature>
<dbReference type="AlphaFoldDB" id="A0A162DEU8"/>
<sequence length="667" mass="74979">MSKVVEIPETGINDGRSPKTSRGKKLIQGRLSFTSIDNKTAVPKVKNCKTFEVSGEAKGLDEVVVVDNNSPSVETIEIDDTSKYHSLHEDSDDSNSIPNVSLAEGELDSELDTSHVSNDELGKSSSSANASTPRQAELQKKKLERLKEKEIKENMKLAPTVRSEFDSSRRDFLDQILEKPKPTTEVNRLQYKGNRGRNYGATWPLIKDSEVEVIDEDEAEGTMNKEDIITVVPALPRRMRPKLLKFCENRRPAYWGTWGKTSHLVGPRRPFGKENIFDYDVDSDDEWEEEVEPGESLTDSEAEGEEKEPADDYEVDNEFLVPHGYLSDEEGEKDDDERPMSPSEAKEKLKLKEEQFERELKQKTCHIKPSLIGCCWTDDSNHEPQLLKVLQRYATVVFSSATPIRLSCSELLCENGESPVADETARSENKASKRLVSENDIPALVRLLHGSSYSKLTIVKEFQSYLERNRTDENKNAPSKAQILAKIAEIASWTKCTETGTMNGRTCWLVQPDVLGHYDLKELSVINAWEFATETKKRGRKADDSRTEEDTPPAKTPRVSLIKQFAQPNNFLLTKRVTTSSEKDLPELGKDTNESGNKSSIVSTPKTKKRITLISIPTSGTKKPKTESKSTPLTNFLKKMSTKEALSKSSNAVEDTEMDEIECLTME</sequence>
<dbReference type="PANTHER" id="PTHR15272">
    <property type="entry name" value="CHROMATIN ASSEMBLY FACTOR 1 SUBUNIT A CAF-1 SUBUNIT A"/>
    <property type="match status" value="1"/>
</dbReference>
<dbReference type="InterPro" id="IPR022043">
    <property type="entry name" value="CAF1A_DD"/>
</dbReference>
<feature type="compositionally biased region" description="Basic and acidic residues" evidence="5">
    <location>
        <begin position="536"/>
        <end position="549"/>
    </location>
</feature>
<feature type="compositionally biased region" description="Basic and acidic residues" evidence="5">
    <location>
        <begin position="582"/>
        <end position="593"/>
    </location>
</feature>
<dbReference type="GO" id="GO:0006281">
    <property type="term" value="P:DNA repair"/>
    <property type="evidence" value="ECO:0007669"/>
    <property type="project" value="UniProtKB-KW"/>
</dbReference>
<feature type="region of interest" description="Disordered" evidence="5">
    <location>
        <begin position="582"/>
        <end position="634"/>
    </location>
</feature>
<keyword evidence="4" id="KW-0539">Nucleus</keyword>
<keyword evidence="2" id="KW-0227">DNA damage</keyword>